<reference evidence="1 2" key="1">
    <citation type="journal article" date="2014" name="Int. J. Syst. Evol. Microbiol.">
        <title>Listeria floridensis sp. nov., Listeria aquatica sp. nov., Listeria cornellensis sp. nov., Listeria riparia sp. nov. and Listeria grandensis sp. nov., from agricultural and natural environments.</title>
        <authorList>
            <person name="den Bakker H.C."/>
            <person name="Warchocki S."/>
            <person name="Wright E.M."/>
            <person name="Allred A.F."/>
            <person name="Ahlstrom C."/>
            <person name="Manuel C.S."/>
            <person name="Stasiewicz M.J."/>
            <person name="Burrell A."/>
            <person name="Roof S."/>
            <person name="Strawn L."/>
            <person name="Fortes E.D."/>
            <person name="Nightingale K.K."/>
            <person name="Kephart D."/>
            <person name="Wiedmann M."/>
        </authorList>
    </citation>
    <scope>NUCLEOTIDE SEQUENCE [LARGE SCALE GENOMIC DNA]</scope>
    <source>
        <strain evidence="1 2">FSL S10-1187</strain>
    </source>
</reference>
<sequence length="181" mass="20431">MAEYTDEQYFNLADKVYENDYLKKGKAVYSKDGSQWKVINYTDNYESGLQAIAVVPLKDYQKGKTTYENVVFVSRGSEGREFMKDWIHTDVGKLGMGLKPETDAQLRNVAGDNLAKLAAVANHVKLPGMGLFALPDWYVNSHNQFFDYQTFVNQTVQDFHVKDYSFTGHSLGGALALFMAV</sequence>
<evidence type="ECO:0000313" key="2">
    <source>
        <dbReference type="Proteomes" id="UP000019249"/>
    </source>
</evidence>
<protein>
    <submittedName>
        <fullName evidence="1">Cytoplasmic protein</fullName>
    </submittedName>
</protein>
<comment type="caution">
    <text evidence="1">The sequence shown here is derived from an EMBL/GenBank/DDBJ whole genome shotgun (WGS) entry which is preliminary data.</text>
</comment>
<dbReference type="InterPro" id="IPR029058">
    <property type="entry name" value="AB_hydrolase_fold"/>
</dbReference>
<proteinExistence type="predicted"/>
<dbReference type="SUPFAM" id="SSF53474">
    <property type="entry name" value="alpha/beta-Hydrolases"/>
    <property type="match status" value="1"/>
</dbReference>
<feature type="non-terminal residue" evidence="1">
    <location>
        <position position="181"/>
    </location>
</feature>
<accession>A0ABN0RDY3</accession>
<evidence type="ECO:0000313" key="1">
    <source>
        <dbReference type="EMBL" id="EUJ29721.1"/>
    </source>
</evidence>
<dbReference type="EMBL" id="AODF01000025">
    <property type="protein sequence ID" value="EUJ29721.1"/>
    <property type="molecule type" value="Genomic_DNA"/>
</dbReference>
<organism evidence="1 2">
    <name type="scientific">Listeria floridensis FSL S10-1187</name>
    <dbReference type="NCBI Taxonomy" id="1265817"/>
    <lineage>
        <taxon>Bacteria</taxon>
        <taxon>Bacillati</taxon>
        <taxon>Bacillota</taxon>
        <taxon>Bacilli</taxon>
        <taxon>Bacillales</taxon>
        <taxon>Listeriaceae</taxon>
        <taxon>Listeria</taxon>
    </lineage>
</organism>
<gene>
    <name evidence="1" type="ORF">MFLO_11030</name>
</gene>
<dbReference type="Proteomes" id="UP000019249">
    <property type="component" value="Unassembled WGS sequence"/>
</dbReference>
<keyword evidence="2" id="KW-1185">Reference proteome</keyword>
<dbReference type="Gene3D" id="3.40.50.1820">
    <property type="entry name" value="alpha/beta hydrolase"/>
    <property type="match status" value="1"/>
</dbReference>
<name>A0ABN0RDY3_9LIST</name>